<evidence type="ECO:0000313" key="2">
    <source>
        <dbReference type="EMBL" id="RCV93919.1"/>
    </source>
</evidence>
<dbReference type="Gene3D" id="3.60.21.10">
    <property type="match status" value="1"/>
</dbReference>
<reference evidence="2 3" key="1">
    <citation type="submission" date="2018-07" db="EMBL/GenBank/DDBJ databases">
        <title>Halomonas rutogse sp. nov., isolated from Lake TangqianCo on Tibetan Plateau.</title>
        <authorList>
            <person name="Lu H."/>
            <person name="Xing P."/>
            <person name="Wu Q."/>
        </authorList>
    </citation>
    <scope>NUCLEOTIDE SEQUENCE [LARGE SCALE GENOMIC DNA]</scope>
    <source>
        <strain evidence="2 3">TQ8S</strain>
    </source>
</reference>
<accession>A0A368U9M0</accession>
<sequence length="249" mass="27758">MLRQIERQYRAPCQGDIPLFVSDPEHTTGTVYVCGDIHGQYDALQAELARVGFDRQRDLLYCTGDLVDRGADSFKCLSLAFEPWSRFILGNHERLAWDALKDGPGPGNAWDHWQANGGSWVYLEGALEVKSILGEALRHLPLAREITIGDRRIGFCHAEPPANWQWVRDNPEAYIDRLTWGRTRHTRGDTTPVEGIDAVVVGHTIVDTPTWYGNVHFLDTGAFTPYGHLTLIPLQEVVDALTKPAGGSA</sequence>
<dbReference type="PANTHER" id="PTHR42850:SF11">
    <property type="entry name" value="BIS(5'-NUCLEOSYL)-TETRAPHOSPHATASE [SYMMETRICAL]"/>
    <property type="match status" value="1"/>
</dbReference>
<dbReference type="GO" id="GO:0008803">
    <property type="term" value="F:bis(5'-nucleosyl)-tetraphosphatase (symmetrical) activity"/>
    <property type="evidence" value="ECO:0007669"/>
    <property type="project" value="TreeGrafter"/>
</dbReference>
<dbReference type="InterPro" id="IPR004843">
    <property type="entry name" value="Calcineurin-like_PHP"/>
</dbReference>
<dbReference type="InterPro" id="IPR006186">
    <property type="entry name" value="Ser/Thr-sp_prot-phosphatase"/>
</dbReference>
<dbReference type="GO" id="GO:0016791">
    <property type="term" value="F:phosphatase activity"/>
    <property type="evidence" value="ECO:0007669"/>
    <property type="project" value="TreeGrafter"/>
</dbReference>
<proteinExistence type="predicted"/>
<dbReference type="InterPro" id="IPR029052">
    <property type="entry name" value="Metallo-depent_PP-like"/>
</dbReference>
<dbReference type="GO" id="GO:0110154">
    <property type="term" value="P:RNA decapping"/>
    <property type="evidence" value="ECO:0007669"/>
    <property type="project" value="TreeGrafter"/>
</dbReference>
<dbReference type="InterPro" id="IPR050126">
    <property type="entry name" value="Ap4A_hydrolase"/>
</dbReference>
<dbReference type="PANTHER" id="PTHR42850">
    <property type="entry name" value="METALLOPHOSPHOESTERASE"/>
    <property type="match status" value="1"/>
</dbReference>
<dbReference type="Pfam" id="PF00149">
    <property type="entry name" value="Metallophos"/>
    <property type="match status" value="1"/>
</dbReference>
<dbReference type="GO" id="GO:0005737">
    <property type="term" value="C:cytoplasm"/>
    <property type="evidence" value="ECO:0007669"/>
    <property type="project" value="TreeGrafter"/>
</dbReference>
<keyword evidence="3" id="KW-1185">Reference proteome</keyword>
<evidence type="ECO:0000259" key="1">
    <source>
        <dbReference type="Pfam" id="PF00149"/>
    </source>
</evidence>
<gene>
    <name evidence="2" type="ORF">DU506_00015</name>
</gene>
<dbReference type="SUPFAM" id="SSF56300">
    <property type="entry name" value="Metallo-dependent phosphatases"/>
    <property type="match status" value="1"/>
</dbReference>
<dbReference type="EMBL" id="QPIJ01000001">
    <property type="protein sequence ID" value="RCV93919.1"/>
    <property type="molecule type" value="Genomic_DNA"/>
</dbReference>
<name>A0A368U9M0_9GAMM</name>
<feature type="domain" description="Calcineurin-like phosphoesterase" evidence="1">
    <location>
        <begin position="30"/>
        <end position="205"/>
    </location>
</feature>
<protein>
    <submittedName>
        <fullName evidence="2">Metallophosphoesterase</fullName>
    </submittedName>
</protein>
<comment type="caution">
    <text evidence="2">The sequence shown here is derived from an EMBL/GenBank/DDBJ whole genome shotgun (WGS) entry which is preliminary data.</text>
</comment>
<evidence type="ECO:0000313" key="3">
    <source>
        <dbReference type="Proteomes" id="UP000253204"/>
    </source>
</evidence>
<organism evidence="2 3">
    <name type="scientific">Vreelandella rituensis</name>
    <dbReference type="NCBI Taxonomy" id="2282306"/>
    <lineage>
        <taxon>Bacteria</taxon>
        <taxon>Pseudomonadati</taxon>
        <taxon>Pseudomonadota</taxon>
        <taxon>Gammaproteobacteria</taxon>
        <taxon>Oceanospirillales</taxon>
        <taxon>Halomonadaceae</taxon>
        <taxon>Vreelandella</taxon>
    </lineage>
</organism>
<dbReference type="PRINTS" id="PR00114">
    <property type="entry name" value="STPHPHTASE"/>
</dbReference>
<dbReference type="Proteomes" id="UP000253204">
    <property type="component" value="Unassembled WGS sequence"/>
</dbReference>
<dbReference type="OrthoDB" id="5296354at2"/>
<dbReference type="AlphaFoldDB" id="A0A368U9M0"/>